<reference evidence="2" key="2">
    <citation type="submission" date="2020-12" db="EMBL/GenBank/DDBJ databases">
        <authorList>
            <person name="Kanost M."/>
        </authorList>
    </citation>
    <scope>NUCLEOTIDE SEQUENCE</scope>
</reference>
<name>A0A921ZZJ3_MANSE</name>
<dbReference type="SMART" id="SM00020">
    <property type="entry name" value="Tryp_SPc"/>
    <property type="match status" value="1"/>
</dbReference>
<gene>
    <name evidence="2" type="ORF">O3G_MSEX015375</name>
</gene>
<dbReference type="Pfam" id="PF00089">
    <property type="entry name" value="Trypsin"/>
    <property type="match status" value="1"/>
</dbReference>
<evidence type="ECO:0000313" key="3">
    <source>
        <dbReference type="Proteomes" id="UP000791440"/>
    </source>
</evidence>
<protein>
    <recommendedName>
        <fullName evidence="1">Peptidase S1 domain-containing protein</fullName>
    </recommendedName>
</protein>
<reference evidence="2" key="1">
    <citation type="journal article" date="2016" name="Insect Biochem. Mol. Biol.">
        <title>Multifaceted biological insights from a draft genome sequence of the tobacco hornworm moth, Manduca sexta.</title>
        <authorList>
            <person name="Kanost M.R."/>
            <person name="Arrese E.L."/>
            <person name="Cao X."/>
            <person name="Chen Y.R."/>
            <person name="Chellapilla S."/>
            <person name="Goldsmith M.R."/>
            <person name="Grosse-Wilde E."/>
            <person name="Heckel D.G."/>
            <person name="Herndon N."/>
            <person name="Jiang H."/>
            <person name="Papanicolaou A."/>
            <person name="Qu J."/>
            <person name="Soulages J.L."/>
            <person name="Vogel H."/>
            <person name="Walters J."/>
            <person name="Waterhouse R.M."/>
            <person name="Ahn S.J."/>
            <person name="Almeida F.C."/>
            <person name="An C."/>
            <person name="Aqrawi P."/>
            <person name="Bretschneider A."/>
            <person name="Bryant W.B."/>
            <person name="Bucks S."/>
            <person name="Chao H."/>
            <person name="Chevignon G."/>
            <person name="Christen J.M."/>
            <person name="Clarke D.F."/>
            <person name="Dittmer N.T."/>
            <person name="Ferguson L.C.F."/>
            <person name="Garavelou S."/>
            <person name="Gordon K.H.J."/>
            <person name="Gunaratna R.T."/>
            <person name="Han Y."/>
            <person name="Hauser F."/>
            <person name="He Y."/>
            <person name="Heidel-Fischer H."/>
            <person name="Hirsh A."/>
            <person name="Hu Y."/>
            <person name="Jiang H."/>
            <person name="Kalra D."/>
            <person name="Klinner C."/>
            <person name="Konig C."/>
            <person name="Kovar C."/>
            <person name="Kroll A.R."/>
            <person name="Kuwar S.S."/>
            <person name="Lee S.L."/>
            <person name="Lehman R."/>
            <person name="Li K."/>
            <person name="Li Z."/>
            <person name="Liang H."/>
            <person name="Lovelace S."/>
            <person name="Lu Z."/>
            <person name="Mansfield J.H."/>
            <person name="McCulloch K.J."/>
            <person name="Mathew T."/>
            <person name="Morton B."/>
            <person name="Muzny D.M."/>
            <person name="Neunemann D."/>
            <person name="Ongeri F."/>
            <person name="Pauchet Y."/>
            <person name="Pu L.L."/>
            <person name="Pyrousis I."/>
            <person name="Rao X.J."/>
            <person name="Redding A."/>
            <person name="Roesel C."/>
            <person name="Sanchez-Gracia A."/>
            <person name="Schaack S."/>
            <person name="Shukla A."/>
            <person name="Tetreau G."/>
            <person name="Wang Y."/>
            <person name="Xiong G.H."/>
            <person name="Traut W."/>
            <person name="Walsh T.K."/>
            <person name="Worley K.C."/>
            <person name="Wu D."/>
            <person name="Wu W."/>
            <person name="Wu Y.Q."/>
            <person name="Zhang X."/>
            <person name="Zou Z."/>
            <person name="Zucker H."/>
            <person name="Briscoe A.D."/>
            <person name="Burmester T."/>
            <person name="Clem R.J."/>
            <person name="Feyereisen R."/>
            <person name="Grimmelikhuijzen C.J.P."/>
            <person name="Hamodrakas S.J."/>
            <person name="Hansson B.S."/>
            <person name="Huguet E."/>
            <person name="Jermiin L.S."/>
            <person name="Lan Q."/>
            <person name="Lehman H.K."/>
            <person name="Lorenzen M."/>
            <person name="Merzendorfer H."/>
            <person name="Michalopoulos I."/>
            <person name="Morton D.B."/>
            <person name="Muthukrishnan S."/>
            <person name="Oakeshott J.G."/>
            <person name="Palmer W."/>
            <person name="Park Y."/>
            <person name="Passarelli A.L."/>
            <person name="Rozas J."/>
            <person name="Schwartz L.M."/>
            <person name="Smith W."/>
            <person name="Southgate A."/>
            <person name="Vilcinskas A."/>
            <person name="Vogt R."/>
            <person name="Wang P."/>
            <person name="Werren J."/>
            <person name="Yu X.Q."/>
            <person name="Zhou J.J."/>
            <person name="Brown S.J."/>
            <person name="Scherer S.E."/>
            <person name="Richards S."/>
            <person name="Blissard G.W."/>
        </authorList>
    </citation>
    <scope>NUCLEOTIDE SEQUENCE</scope>
</reference>
<evidence type="ECO:0000259" key="1">
    <source>
        <dbReference type="PROSITE" id="PS50240"/>
    </source>
</evidence>
<feature type="non-terminal residue" evidence="2">
    <location>
        <position position="282"/>
    </location>
</feature>
<dbReference type="InterPro" id="IPR051333">
    <property type="entry name" value="CLIP_Serine_Protease"/>
</dbReference>
<dbReference type="InterPro" id="IPR043504">
    <property type="entry name" value="Peptidase_S1_PA_chymotrypsin"/>
</dbReference>
<dbReference type="InterPro" id="IPR009003">
    <property type="entry name" value="Peptidase_S1_PA"/>
</dbReference>
<sequence>MLLVILLVASAKGLKILSAPSPLPTPTGVPTGAFNYHERVGVPLAQRLLAAEVRVGRVAGGQTPYLGEHTFFAGLLITLKSDKRSTCSAVLVSNTRVLTAAACWYDGVNTARALLVALGTTRINYDGVRVNATAIAVHPNYNAFTENNIAVLTIPFVQTTDLIRPIRLASGSESFAGYTAHIIGFGRTSTESSTQSAHDALVPVLSNAMCARYFGAAVKPEHVCTAGAGALGACPGDDGGPLALKEPGDEMLIGVISFMHPFGCSSGYPSVHTRVSHHYNWI</sequence>
<proteinExistence type="predicted"/>
<dbReference type="InterPro" id="IPR001254">
    <property type="entry name" value="Trypsin_dom"/>
</dbReference>
<dbReference type="PANTHER" id="PTHR24260:SF148">
    <property type="entry name" value="IP09309P-RELATED"/>
    <property type="match status" value="1"/>
</dbReference>
<accession>A0A921ZZJ3</accession>
<dbReference type="Proteomes" id="UP000791440">
    <property type="component" value="Unassembled WGS sequence"/>
</dbReference>
<dbReference type="AlphaFoldDB" id="A0A921ZZJ3"/>
<evidence type="ECO:0000313" key="2">
    <source>
        <dbReference type="EMBL" id="KAG6465764.1"/>
    </source>
</evidence>
<dbReference type="GO" id="GO:0004252">
    <property type="term" value="F:serine-type endopeptidase activity"/>
    <property type="evidence" value="ECO:0007669"/>
    <property type="project" value="InterPro"/>
</dbReference>
<dbReference type="PANTHER" id="PTHR24260">
    <property type="match status" value="1"/>
</dbReference>
<dbReference type="Gene3D" id="2.40.10.10">
    <property type="entry name" value="Trypsin-like serine proteases"/>
    <property type="match status" value="2"/>
</dbReference>
<comment type="caution">
    <text evidence="2">The sequence shown here is derived from an EMBL/GenBank/DDBJ whole genome shotgun (WGS) entry which is preliminary data.</text>
</comment>
<dbReference type="CDD" id="cd00190">
    <property type="entry name" value="Tryp_SPc"/>
    <property type="match status" value="1"/>
</dbReference>
<dbReference type="SUPFAM" id="SSF50494">
    <property type="entry name" value="Trypsin-like serine proteases"/>
    <property type="match status" value="1"/>
</dbReference>
<organism evidence="2 3">
    <name type="scientific">Manduca sexta</name>
    <name type="common">Tobacco hawkmoth</name>
    <name type="synonym">Tobacco hornworm</name>
    <dbReference type="NCBI Taxonomy" id="7130"/>
    <lineage>
        <taxon>Eukaryota</taxon>
        <taxon>Metazoa</taxon>
        <taxon>Ecdysozoa</taxon>
        <taxon>Arthropoda</taxon>
        <taxon>Hexapoda</taxon>
        <taxon>Insecta</taxon>
        <taxon>Pterygota</taxon>
        <taxon>Neoptera</taxon>
        <taxon>Endopterygota</taxon>
        <taxon>Lepidoptera</taxon>
        <taxon>Glossata</taxon>
        <taxon>Ditrysia</taxon>
        <taxon>Bombycoidea</taxon>
        <taxon>Sphingidae</taxon>
        <taxon>Sphinginae</taxon>
        <taxon>Sphingini</taxon>
        <taxon>Manduca</taxon>
    </lineage>
</organism>
<keyword evidence="3" id="KW-1185">Reference proteome</keyword>
<feature type="domain" description="Peptidase S1" evidence="1">
    <location>
        <begin position="58"/>
        <end position="282"/>
    </location>
</feature>
<dbReference type="GO" id="GO:0006508">
    <property type="term" value="P:proteolysis"/>
    <property type="evidence" value="ECO:0007669"/>
    <property type="project" value="InterPro"/>
</dbReference>
<dbReference type="PROSITE" id="PS50240">
    <property type="entry name" value="TRYPSIN_DOM"/>
    <property type="match status" value="1"/>
</dbReference>
<dbReference type="EMBL" id="JH669735">
    <property type="protein sequence ID" value="KAG6465764.1"/>
    <property type="molecule type" value="Genomic_DNA"/>
</dbReference>